<dbReference type="Gene3D" id="1.10.220.60">
    <property type="entry name" value="GRIP domain"/>
    <property type="match status" value="1"/>
</dbReference>
<feature type="region of interest" description="Disordered" evidence="7">
    <location>
        <begin position="474"/>
        <end position="494"/>
    </location>
</feature>
<dbReference type="OrthoDB" id="9898580at2759"/>
<evidence type="ECO:0000256" key="6">
    <source>
        <dbReference type="SAM" id="Coils"/>
    </source>
</evidence>
<keyword evidence="3" id="KW-0963">Cytoplasm</keyword>
<evidence type="ECO:0000256" key="7">
    <source>
        <dbReference type="SAM" id="MobiDB-lite"/>
    </source>
</evidence>
<reference evidence="9" key="1">
    <citation type="submission" date="2021-03" db="EMBL/GenBank/DDBJ databases">
        <title>Chromosome level genome of the anhydrobiotic midge Polypedilum vanderplanki.</title>
        <authorList>
            <person name="Yoshida Y."/>
            <person name="Kikawada T."/>
            <person name="Gusev O."/>
        </authorList>
    </citation>
    <scope>NUCLEOTIDE SEQUENCE</scope>
    <source>
        <strain evidence="9">NIAS01</strain>
        <tissue evidence="9">Whole body or cell culture</tissue>
    </source>
</reference>
<dbReference type="SMART" id="SM00755">
    <property type="entry name" value="Grip"/>
    <property type="match status" value="1"/>
</dbReference>
<evidence type="ECO:0000259" key="8">
    <source>
        <dbReference type="PROSITE" id="PS50913"/>
    </source>
</evidence>
<gene>
    <name evidence="9" type="ORF">PVAND_011343</name>
</gene>
<protein>
    <recommendedName>
        <fullName evidence="8">GRIP domain-containing protein</fullName>
    </recommendedName>
</protein>
<dbReference type="PANTHER" id="PTHR23157">
    <property type="entry name" value="GRIP AND COILED-COIL DOMAIN-CONTAINING PROTEIN 1"/>
    <property type="match status" value="1"/>
</dbReference>
<comment type="caution">
    <text evidence="9">The sequence shown here is derived from an EMBL/GenBank/DDBJ whole genome shotgun (WGS) entry which is preliminary data.</text>
</comment>
<evidence type="ECO:0000313" key="10">
    <source>
        <dbReference type="Proteomes" id="UP001107558"/>
    </source>
</evidence>
<accession>A0A9J6CK40</accession>
<feature type="coiled-coil region" evidence="6">
    <location>
        <begin position="353"/>
        <end position="459"/>
    </location>
</feature>
<evidence type="ECO:0000256" key="4">
    <source>
        <dbReference type="ARBA" id="ARBA00023054"/>
    </source>
</evidence>
<dbReference type="PANTHER" id="PTHR23157:SF25">
    <property type="entry name" value="GRIP AND COILED-COIL DOMAIN-CONTAINING PROTEIN 1"/>
    <property type="match status" value="1"/>
</dbReference>
<name>A0A9J6CK40_POLVA</name>
<evidence type="ECO:0000256" key="5">
    <source>
        <dbReference type="ARBA" id="ARBA00023136"/>
    </source>
</evidence>
<keyword evidence="5" id="KW-0472">Membrane</keyword>
<evidence type="ECO:0000313" key="9">
    <source>
        <dbReference type="EMBL" id="KAG5681942.1"/>
    </source>
</evidence>
<evidence type="ECO:0000256" key="2">
    <source>
        <dbReference type="ARBA" id="ARBA00004496"/>
    </source>
</evidence>
<dbReference type="AlphaFoldDB" id="A0A9J6CK40"/>
<feature type="coiled-coil region" evidence="6">
    <location>
        <begin position="100"/>
        <end position="265"/>
    </location>
</feature>
<dbReference type="InterPro" id="IPR000237">
    <property type="entry name" value="GRIP_dom"/>
</dbReference>
<feature type="domain" description="GRIP" evidence="8">
    <location>
        <begin position="579"/>
        <end position="629"/>
    </location>
</feature>
<dbReference type="Proteomes" id="UP001107558">
    <property type="component" value="Chromosome 1"/>
</dbReference>
<evidence type="ECO:0000256" key="1">
    <source>
        <dbReference type="ARBA" id="ARBA00004184"/>
    </source>
</evidence>
<dbReference type="EMBL" id="JADBJN010000001">
    <property type="protein sequence ID" value="KAG5681942.1"/>
    <property type="molecule type" value="Genomic_DNA"/>
</dbReference>
<evidence type="ECO:0000256" key="3">
    <source>
        <dbReference type="ARBA" id="ARBA00022490"/>
    </source>
</evidence>
<dbReference type="GO" id="GO:0005794">
    <property type="term" value="C:Golgi apparatus"/>
    <property type="evidence" value="ECO:0007669"/>
    <property type="project" value="TreeGrafter"/>
</dbReference>
<comment type="subcellular location">
    <subcellularLocation>
        <location evidence="2">Cytoplasm</location>
    </subcellularLocation>
    <subcellularLocation>
        <location evidence="1">Endomembrane system</location>
        <topology evidence="1">Peripheral membrane protein</topology>
    </subcellularLocation>
</comment>
<feature type="compositionally biased region" description="Basic and acidic residues" evidence="7">
    <location>
        <begin position="43"/>
        <end position="65"/>
    </location>
</feature>
<sequence length="634" mass="73912">MDDPNSIIQAQKEQIARYQTRLKDVVNAYKSLLEEKKALDAVLKTKQDYKPDEKDGNETSDDNKSETSNNDTDQITILMNSLSTLSAEKNKMEANFLTDKKNLRQELKTKDIVIKDLQEKLKSVELEKQNYKTKLISYDRMLNDERHLKENLETQLNQLKTQFSQTSNSDKIINTLNQELSEVKKKLKSYENNKMKDESNVLKTLQLEMENLKQQHITNLMVEKKRANEANERNKKLTALHEERVQNLESRISELSRNFAHYHQMRESDQNSIIQLKNKISQLTKHDDNTGHYDTSSITSNVKFSNAYEIVEEIQKLKQLLIYENTKLENPIDLSCIFSYSNDTDESISNEKYALLKNERDILKAENDIVKKQFIEQSDHLRTLQEKISVLNRNIDEYENEIKNKSSELQNVIKSERAKNRETIASLESDYRSKISQLEQQLQKQRERSLVLLEEKENEIRALKTSYELFIPKKSSTENEDDSQSNGSGGRKVSASQHLGMILNQQNSTNSCNIPETHMIFYSNELARKDMELASIRKAKRETDELLRQTLKDKIMIQEELDEKIGNLEQKVYYLEKMKSREGANLEYLKNVTISYLTTSDAQAKKKMLNAIGAVLKFDETENSMINNHFNKKK</sequence>
<dbReference type="InterPro" id="IPR051952">
    <property type="entry name" value="Golgi-autophagy_related"/>
</dbReference>
<dbReference type="Pfam" id="PF01465">
    <property type="entry name" value="GRIP"/>
    <property type="match status" value="1"/>
</dbReference>
<feature type="region of interest" description="Disordered" evidence="7">
    <location>
        <begin position="43"/>
        <end position="74"/>
    </location>
</feature>
<proteinExistence type="predicted"/>
<organism evidence="9 10">
    <name type="scientific">Polypedilum vanderplanki</name>
    <name type="common">Sleeping chironomid midge</name>
    <dbReference type="NCBI Taxonomy" id="319348"/>
    <lineage>
        <taxon>Eukaryota</taxon>
        <taxon>Metazoa</taxon>
        <taxon>Ecdysozoa</taxon>
        <taxon>Arthropoda</taxon>
        <taxon>Hexapoda</taxon>
        <taxon>Insecta</taxon>
        <taxon>Pterygota</taxon>
        <taxon>Neoptera</taxon>
        <taxon>Endopterygota</taxon>
        <taxon>Diptera</taxon>
        <taxon>Nematocera</taxon>
        <taxon>Chironomoidea</taxon>
        <taxon>Chironomidae</taxon>
        <taxon>Chironominae</taxon>
        <taxon>Polypedilum</taxon>
        <taxon>Polypedilum</taxon>
    </lineage>
</organism>
<keyword evidence="4 6" id="KW-0175">Coiled coil</keyword>
<dbReference type="PROSITE" id="PS50913">
    <property type="entry name" value="GRIP"/>
    <property type="match status" value="1"/>
</dbReference>
<feature type="coiled-coil region" evidence="6">
    <location>
        <begin position="8"/>
        <end position="35"/>
    </location>
</feature>
<keyword evidence="10" id="KW-1185">Reference proteome</keyword>